<name>A0AAD0VSD1_PSEDL</name>
<evidence type="ECO:0000256" key="3">
    <source>
        <dbReference type="ARBA" id="ARBA00023001"/>
    </source>
</evidence>
<dbReference type="GO" id="GO:0009986">
    <property type="term" value="C:cell surface"/>
    <property type="evidence" value="ECO:0007669"/>
    <property type="project" value="TreeGrafter"/>
</dbReference>
<evidence type="ECO:0000256" key="2">
    <source>
        <dbReference type="ARBA" id="ARBA00022801"/>
    </source>
</evidence>
<evidence type="ECO:0000256" key="1">
    <source>
        <dbReference type="ARBA" id="ARBA00005641"/>
    </source>
</evidence>
<keyword evidence="2 7" id="KW-0378">Hydrolase</keyword>
<dbReference type="Pfam" id="PF00150">
    <property type="entry name" value="Cellulase"/>
    <property type="match status" value="1"/>
</dbReference>
<evidence type="ECO:0000256" key="8">
    <source>
        <dbReference type="SAM" id="SignalP"/>
    </source>
</evidence>
<dbReference type="EMBL" id="CP031146">
    <property type="protein sequence ID" value="AXM96044.1"/>
    <property type="molecule type" value="Genomic_DNA"/>
</dbReference>
<evidence type="ECO:0000313" key="10">
    <source>
        <dbReference type="EMBL" id="AXM96044.1"/>
    </source>
</evidence>
<evidence type="ECO:0000256" key="7">
    <source>
        <dbReference type="RuleBase" id="RU361153"/>
    </source>
</evidence>
<dbReference type="GO" id="GO:0030245">
    <property type="term" value="P:cellulose catabolic process"/>
    <property type="evidence" value="ECO:0007669"/>
    <property type="project" value="UniProtKB-KW"/>
</dbReference>
<dbReference type="Gene3D" id="3.20.20.80">
    <property type="entry name" value="Glycosidases"/>
    <property type="match status" value="1"/>
</dbReference>
<dbReference type="GeneID" id="49613707"/>
<evidence type="ECO:0000256" key="5">
    <source>
        <dbReference type="ARBA" id="ARBA00023295"/>
    </source>
</evidence>
<organism evidence="10 11">
    <name type="scientific">Pseudomonas plecoglossicida</name>
    <dbReference type="NCBI Taxonomy" id="70775"/>
    <lineage>
        <taxon>Bacteria</taxon>
        <taxon>Pseudomonadati</taxon>
        <taxon>Pseudomonadota</taxon>
        <taxon>Gammaproteobacteria</taxon>
        <taxon>Pseudomonadales</taxon>
        <taxon>Pseudomonadaceae</taxon>
        <taxon>Pseudomonas</taxon>
    </lineage>
</organism>
<dbReference type="GO" id="GO:0008422">
    <property type="term" value="F:beta-glucosidase activity"/>
    <property type="evidence" value="ECO:0007669"/>
    <property type="project" value="TreeGrafter"/>
</dbReference>
<keyword evidence="4" id="KW-0119">Carbohydrate metabolism</keyword>
<sequence>MRHRILASLLALLAPLATAADLIDFWNVPRHGGNSFNRLPPDQAYFEALRGYGATWVRLSYDKWQPARRDFLLGDADHYQGLPETDLKRLRDTLDRAHQAGLKVVVAPLSLPGMRWSQNNQGQFDDRLWQDKRYWSQAAAFWRDLARELKDHPAIAAYNLINEPAPEKQGGLAEHAPARDMQQWYAHAIGSARDLPAFYRQLLAAIREVDEHTPVMVDAGWYASADAYSYWPAALQDERVLYSVHMYEPYAATSAPNMTRKQPYAYPGPVPFAGERQQWDGERVAHYLAQPLAWADAMKVPRSRLVIGEFGCMRRLSGCRQYLEDVLSVLQRHRLHWAFYSFREDNWDGMDYELGSAKVPWRYWQAIEEGAPDLLPRRATPEFEPIRQALHP</sequence>
<dbReference type="InterPro" id="IPR050386">
    <property type="entry name" value="Glycosyl_hydrolase_5"/>
</dbReference>
<evidence type="ECO:0000256" key="4">
    <source>
        <dbReference type="ARBA" id="ARBA00023277"/>
    </source>
</evidence>
<reference evidence="10 11" key="1">
    <citation type="submission" date="2018-07" db="EMBL/GenBank/DDBJ databases">
        <title>Complete genome sequence of a Pseudomonas plecoglossicida strain pathogenic to the marine fish, Larimichthys crocea.</title>
        <authorList>
            <person name="Tao Z."/>
        </authorList>
    </citation>
    <scope>NUCLEOTIDE SEQUENCE [LARGE SCALE GENOMIC DNA]</scope>
    <source>
        <strain evidence="10 11">XSDHY-P</strain>
    </source>
</reference>
<keyword evidence="3" id="KW-0136">Cellulose degradation</keyword>
<dbReference type="PANTHER" id="PTHR31297">
    <property type="entry name" value="GLUCAN ENDO-1,6-BETA-GLUCOSIDASE B"/>
    <property type="match status" value="1"/>
</dbReference>
<evidence type="ECO:0000313" key="11">
    <source>
        <dbReference type="Proteomes" id="UP000256503"/>
    </source>
</evidence>
<keyword evidence="8" id="KW-0732">Signal</keyword>
<keyword evidence="6" id="KW-0624">Polysaccharide degradation</keyword>
<evidence type="ECO:0000259" key="9">
    <source>
        <dbReference type="Pfam" id="PF00150"/>
    </source>
</evidence>
<feature type="chain" id="PRO_5041923501" evidence="8">
    <location>
        <begin position="20"/>
        <end position="392"/>
    </location>
</feature>
<dbReference type="GO" id="GO:0005576">
    <property type="term" value="C:extracellular region"/>
    <property type="evidence" value="ECO:0007669"/>
    <property type="project" value="TreeGrafter"/>
</dbReference>
<protein>
    <submittedName>
        <fullName evidence="10">Glycosyl hydrolase</fullName>
    </submittedName>
</protein>
<dbReference type="AlphaFoldDB" id="A0AAD0VSD1"/>
<accession>A0AAD0VSD1</accession>
<proteinExistence type="inferred from homology"/>
<dbReference type="InterPro" id="IPR001547">
    <property type="entry name" value="Glyco_hydro_5"/>
</dbReference>
<feature type="signal peptide" evidence="8">
    <location>
        <begin position="1"/>
        <end position="19"/>
    </location>
</feature>
<dbReference type="PANTHER" id="PTHR31297:SF41">
    <property type="entry name" value="ENDOGLUCANASE, PUTATIVE (AFU_ORTHOLOGUE AFUA_5G01830)-RELATED"/>
    <property type="match status" value="1"/>
</dbReference>
<feature type="domain" description="Glycoside hydrolase family 5" evidence="9">
    <location>
        <begin position="39"/>
        <end position="343"/>
    </location>
</feature>
<dbReference type="InterPro" id="IPR017853">
    <property type="entry name" value="GH"/>
</dbReference>
<evidence type="ECO:0000256" key="6">
    <source>
        <dbReference type="ARBA" id="ARBA00023326"/>
    </source>
</evidence>
<gene>
    <name evidence="10" type="ORF">DVB73_09785</name>
</gene>
<dbReference type="Proteomes" id="UP000256503">
    <property type="component" value="Chromosome"/>
</dbReference>
<dbReference type="RefSeq" id="WP_016391585.1">
    <property type="nucleotide sequence ID" value="NZ_CP031146.1"/>
</dbReference>
<dbReference type="SUPFAM" id="SSF51445">
    <property type="entry name" value="(Trans)glycosidases"/>
    <property type="match status" value="1"/>
</dbReference>
<comment type="similarity">
    <text evidence="1 7">Belongs to the glycosyl hydrolase 5 (cellulase A) family.</text>
</comment>
<keyword evidence="5 7" id="KW-0326">Glycosidase</keyword>